<proteinExistence type="predicted"/>
<reference evidence="3 4" key="1">
    <citation type="submission" date="2021-06" db="EMBL/GenBank/DDBJ databases">
        <title>Differences between aerobic and microaerobic xylene degrading microbial communities.</title>
        <authorList>
            <person name="Banerjee S."/>
            <person name="Tancsics A."/>
        </authorList>
    </citation>
    <scope>NUCLEOTIDE SEQUENCE [LARGE SCALE GENOMIC DNA]</scope>
    <source>
        <strain evidence="3 4">MAP12</strain>
    </source>
</reference>
<keyword evidence="2" id="KW-0472">Membrane</keyword>
<keyword evidence="2" id="KW-1133">Transmembrane helix</keyword>
<gene>
    <name evidence="3" type="ORF">KRX52_04290</name>
</gene>
<comment type="caution">
    <text evidence="3">The sequence shown here is derived from an EMBL/GenBank/DDBJ whole genome shotgun (WGS) entry which is preliminary data.</text>
</comment>
<keyword evidence="4" id="KW-1185">Reference proteome</keyword>
<feature type="transmembrane region" description="Helical" evidence="2">
    <location>
        <begin position="12"/>
        <end position="29"/>
    </location>
</feature>
<evidence type="ECO:0000313" key="4">
    <source>
        <dbReference type="Proteomes" id="UP000813068"/>
    </source>
</evidence>
<protein>
    <submittedName>
        <fullName evidence="3">Uncharacterized protein</fullName>
    </submittedName>
</protein>
<evidence type="ECO:0000256" key="1">
    <source>
        <dbReference type="SAM" id="MobiDB-lite"/>
    </source>
</evidence>
<feature type="compositionally biased region" description="Low complexity" evidence="1">
    <location>
        <begin position="55"/>
        <end position="66"/>
    </location>
</feature>
<name>A0ABS6MUT8_9GAMM</name>
<sequence>MARRRRKPLSPISWLLGVIISVSGAYIIYQVRVAAIENMAQRQIERSQAAIQKLQQQQQARQQLAAPRPTLSPEELARQRESKEAERRRQAELATAARLRQAELAKKDDAWDRFYQPPRACMYPESDMRKQVCDSSANKAREKFEAAWAAKQLQTQR</sequence>
<accession>A0ABS6MUT8</accession>
<dbReference type="EMBL" id="JAHRGL010000011">
    <property type="protein sequence ID" value="MBV2132017.1"/>
    <property type="molecule type" value="Genomic_DNA"/>
</dbReference>
<evidence type="ECO:0000313" key="3">
    <source>
        <dbReference type="EMBL" id="MBV2132017.1"/>
    </source>
</evidence>
<dbReference type="Proteomes" id="UP000813068">
    <property type="component" value="Unassembled WGS sequence"/>
</dbReference>
<evidence type="ECO:0000256" key="2">
    <source>
        <dbReference type="SAM" id="Phobius"/>
    </source>
</evidence>
<organism evidence="3 4">
    <name type="scientific">Geopseudomonas aromaticivorans</name>
    <dbReference type="NCBI Taxonomy" id="2849492"/>
    <lineage>
        <taxon>Bacteria</taxon>
        <taxon>Pseudomonadati</taxon>
        <taxon>Pseudomonadota</taxon>
        <taxon>Gammaproteobacteria</taxon>
        <taxon>Pseudomonadales</taxon>
        <taxon>Pseudomonadaceae</taxon>
        <taxon>Geopseudomonas</taxon>
    </lineage>
</organism>
<dbReference type="RefSeq" id="WP_217679930.1">
    <property type="nucleotide sequence ID" value="NZ_JAHRGL010000011.1"/>
</dbReference>
<feature type="compositionally biased region" description="Basic and acidic residues" evidence="1">
    <location>
        <begin position="75"/>
        <end position="91"/>
    </location>
</feature>
<keyword evidence="2" id="KW-0812">Transmembrane</keyword>
<feature type="region of interest" description="Disordered" evidence="1">
    <location>
        <begin position="55"/>
        <end position="92"/>
    </location>
</feature>